<gene>
    <name evidence="3" type="ORF">EZS28_001698</name>
</gene>
<keyword evidence="2" id="KW-1133">Transmembrane helix</keyword>
<dbReference type="AlphaFoldDB" id="A0A5J4X6V6"/>
<keyword evidence="2" id="KW-0812">Transmembrane</keyword>
<sequence>MSGEEVIPTPNLESVDTKPVEEVIPTPNLESVDTKPVEEQQSTEAENPEIEKLKKLYVSERDEKEIKQDRIANSVYEKGLVVSEFINFYSKKSFSFLNENIDKISDQSVPEPQPDLESENQKPDKSQTTVLSKSFGDKVMQFGKYYTNGVDFIANILSQLLYNNYSSVMENEDVMMIIRVFLAFTIAVIMILHSAFNFLIDFQELIIIGIGKFIAKFLGKSVEKTAQLVIRIIFILIEVLITIISTELISLLILFLVIFTLGVLRHIAKPQEQKDE</sequence>
<accession>A0A5J4X6V6</accession>
<feature type="transmembrane region" description="Helical" evidence="2">
    <location>
        <begin position="251"/>
        <end position="268"/>
    </location>
</feature>
<keyword evidence="2" id="KW-0472">Membrane</keyword>
<protein>
    <submittedName>
        <fullName evidence="3">Uncharacterized protein</fullName>
    </submittedName>
</protein>
<evidence type="ECO:0000313" key="4">
    <source>
        <dbReference type="Proteomes" id="UP000324800"/>
    </source>
</evidence>
<evidence type="ECO:0000256" key="1">
    <source>
        <dbReference type="SAM" id="MobiDB-lite"/>
    </source>
</evidence>
<dbReference type="Proteomes" id="UP000324800">
    <property type="component" value="Unassembled WGS sequence"/>
</dbReference>
<feature type="region of interest" description="Disordered" evidence="1">
    <location>
        <begin position="107"/>
        <end position="128"/>
    </location>
</feature>
<comment type="caution">
    <text evidence="3">The sequence shown here is derived from an EMBL/GenBank/DDBJ whole genome shotgun (WGS) entry which is preliminary data.</text>
</comment>
<feature type="transmembrane region" description="Helical" evidence="2">
    <location>
        <begin position="176"/>
        <end position="196"/>
    </location>
</feature>
<feature type="region of interest" description="Disordered" evidence="1">
    <location>
        <begin position="1"/>
        <end position="49"/>
    </location>
</feature>
<evidence type="ECO:0000256" key="2">
    <source>
        <dbReference type="SAM" id="Phobius"/>
    </source>
</evidence>
<evidence type="ECO:0000313" key="3">
    <source>
        <dbReference type="EMBL" id="KAA6402773.1"/>
    </source>
</evidence>
<proteinExistence type="predicted"/>
<reference evidence="3 4" key="1">
    <citation type="submission" date="2019-03" db="EMBL/GenBank/DDBJ databases">
        <title>Single cell metagenomics reveals metabolic interactions within the superorganism composed of flagellate Streblomastix strix and complex community of Bacteroidetes bacteria on its surface.</title>
        <authorList>
            <person name="Treitli S.C."/>
            <person name="Kolisko M."/>
            <person name="Husnik F."/>
            <person name="Keeling P."/>
            <person name="Hampl V."/>
        </authorList>
    </citation>
    <scope>NUCLEOTIDE SEQUENCE [LARGE SCALE GENOMIC DNA]</scope>
    <source>
        <strain evidence="3">ST1C</strain>
    </source>
</reference>
<organism evidence="3 4">
    <name type="scientific">Streblomastix strix</name>
    <dbReference type="NCBI Taxonomy" id="222440"/>
    <lineage>
        <taxon>Eukaryota</taxon>
        <taxon>Metamonada</taxon>
        <taxon>Preaxostyla</taxon>
        <taxon>Oxymonadida</taxon>
        <taxon>Streblomastigidae</taxon>
        <taxon>Streblomastix</taxon>
    </lineage>
</organism>
<feature type="transmembrane region" description="Helical" evidence="2">
    <location>
        <begin position="228"/>
        <end position="245"/>
    </location>
</feature>
<name>A0A5J4X6V6_9EUKA</name>
<dbReference type="EMBL" id="SNRW01000187">
    <property type="protein sequence ID" value="KAA6402773.1"/>
    <property type="molecule type" value="Genomic_DNA"/>
</dbReference>